<dbReference type="OrthoDB" id="9861182at2"/>
<evidence type="ECO:0000256" key="2">
    <source>
        <dbReference type="SAM" id="Phobius"/>
    </source>
</evidence>
<protein>
    <submittedName>
        <fullName evidence="3">Uncharacterized protein</fullName>
    </submittedName>
</protein>
<keyword evidence="4" id="KW-1185">Reference proteome</keyword>
<sequence>MNRYFIFAVVAAIIAAVAYGGFLFLGEWIDGRRQAIRDKGLHPVTTSDGNVEAREYRANKDETDQGSE</sequence>
<reference evidence="4" key="1">
    <citation type="submission" date="2016-10" db="EMBL/GenBank/DDBJ databases">
        <authorList>
            <person name="Varghese N."/>
            <person name="Submissions S."/>
        </authorList>
    </citation>
    <scope>NUCLEOTIDE SEQUENCE [LARGE SCALE GENOMIC DNA]</scope>
    <source>
        <strain evidence="4">GAS232</strain>
    </source>
</reference>
<gene>
    <name evidence="3" type="ORF">SAMN05444167_0908</name>
</gene>
<feature type="compositionally biased region" description="Basic and acidic residues" evidence="1">
    <location>
        <begin position="51"/>
        <end position="68"/>
    </location>
</feature>
<dbReference type="RefSeq" id="WP_083344112.1">
    <property type="nucleotide sequence ID" value="NZ_LT629690.1"/>
</dbReference>
<dbReference type="AlphaFoldDB" id="A0A1G7H570"/>
<evidence type="ECO:0000313" key="3">
    <source>
        <dbReference type="EMBL" id="SDE95269.1"/>
    </source>
</evidence>
<dbReference type="EMBL" id="LT629690">
    <property type="protein sequence ID" value="SDE95269.1"/>
    <property type="molecule type" value="Genomic_DNA"/>
</dbReference>
<keyword evidence="2" id="KW-1133">Transmembrane helix</keyword>
<name>A0A1G7H570_9BACT</name>
<dbReference type="Proteomes" id="UP000182427">
    <property type="component" value="Chromosome I"/>
</dbReference>
<organism evidence="3 4">
    <name type="scientific">Terriglobus roseus</name>
    <dbReference type="NCBI Taxonomy" id="392734"/>
    <lineage>
        <taxon>Bacteria</taxon>
        <taxon>Pseudomonadati</taxon>
        <taxon>Acidobacteriota</taxon>
        <taxon>Terriglobia</taxon>
        <taxon>Terriglobales</taxon>
        <taxon>Acidobacteriaceae</taxon>
        <taxon>Terriglobus</taxon>
    </lineage>
</organism>
<feature type="region of interest" description="Disordered" evidence="1">
    <location>
        <begin position="40"/>
        <end position="68"/>
    </location>
</feature>
<keyword evidence="2" id="KW-0812">Transmembrane</keyword>
<evidence type="ECO:0000256" key="1">
    <source>
        <dbReference type="SAM" id="MobiDB-lite"/>
    </source>
</evidence>
<feature type="transmembrane region" description="Helical" evidence="2">
    <location>
        <begin position="6"/>
        <end position="29"/>
    </location>
</feature>
<proteinExistence type="predicted"/>
<keyword evidence="2" id="KW-0472">Membrane</keyword>
<evidence type="ECO:0000313" key="4">
    <source>
        <dbReference type="Proteomes" id="UP000182427"/>
    </source>
</evidence>
<accession>A0A1G7H570</accession>